<keyword evidence="2" id="KW-0067">ATP-binding</keyword>
<feature type="domain" description="Protein kinase" evidence="4">
    <location>
        <begin position="10"/>
        <end position="655"/>
    </location>
</feature>
<dbReference type="VEuPathDB" id="TriTrypDB:LpyrH10_23_1260"/>
<dbReference type="OMA" id="YCAPEMM"/>
<dbReference type="GO" id="GO:0004672">
    <property type="term" value="F:protein kinase activity"/>
    <property type="evidence" value="ECO:0007669"/>
    <property type="project" value="InterPro"/>
</dbReference>
<feature type="compositionally biased region" description="Low complexity" evidence="3">
    <location>
        <begin position="534"/>
        <end position="544"/>
    </location>
</feature>
<keyword evidence="6" id="KW-1185">Reference proteome</keyword>
<dbReference type="SUPFAM" id="SSF56112">
    <property type="entry name" value="Protein kinase-like (PK-like)"/>
    <property type="match status" value="1"/>
</dbReference>
<dbReference type="OrthoDB" id="272515at2759"/>
<dbReference type="AlphaFoldDB" id="A0A0M9FU01"/>
<dbReference type="Gene3D" id="3.30.200.20">
    <property type="entry name" value="Phosphorylase Kinase, domain 1"/>
    <property type="match status" value="1"/>
</dbReference>
<dbReference type="Pfam" id="PF00069">
    <property type="entry name" value="Pkinase"/>
    <property type="match status" value="2"/>
</dbReference>
<dbReference type="InterPro" id="IPR008271">
    <property type="entry name" value="Ser/Thr_kinase_AS"/>
</dbReference>
<reference evidence="5 6" key="1">
    <citation type="submission" date="2015-07" db="EMBL/GenBank/DDBJ databases">
        <title>High-quality genome of monoxenous trypanosomatid Leptomonas pyrrhocoris.</title>
        <authorList>
            <person name="Flegontov P."/>
            <person name="Butenko A."/>
            <person name="Firsov S."/>
            <person name="Vlcek C."/>
            <person name="Logacheva M.D."/>
            <person name="Field M."/>
            <person name="Filatov D."/>
            <person name="Flegontova O."/>
            <person name="Gerasimov E."/>
            <person name="Jackson A.P."/>
            <person name="Kelly S."/>
            <person name="Opperdoes F."/>
            <person name="O'Reilly A."/>
            <person name="Votypka J."/>
            <person name="Yurchenko V."/>
            <person name="Lukes J."/>
        </authorList>
    </citation>
    <scope>NUCLEOTIDE SEQUENCE [LARGE SCALE GENOMIC DNA]</scope>
    <source>
        <strain evidence="5">H10</strain>
    </source>
</reference>
<feature type="region of interest" description="Disordered" evidence="3">
    <location>
        <begin position="228"/>
        <end position="248"/>
    </location>
</feature>
<dbReference type="SMART" id="SM00220">
    <property type="entry name" value="S_TKc"/>
    <property type="match status" value="1"/>
</dbReference>
<dbReference type="GO" id="GO:0005524">
    <property type="term" value="F:ATP binding"/>
    <property type="evidence" value="ECO:0007669"/>
    <property type="project" value="UniProtKB-KW"/>
</dbReference>
<organism evidence="5 6">
    <name type="scientific">Leptomonas pyrrhocoris</name>
    <name type="common">Firebug parasite</name>
    <dbReference type="NCBI Taxonomy" id="157538"/>
    <lineage>
        <taxon>Eukaryota</taxon>
        <taxon>Discoba</taxon>
        <taxon>Euglenozoa</taxon>
        <taxon>Kinetoplastea</taxon>
        <taxon>Metakinetoplastina</taxon>
        <taxon>Trypanosomatida</taxon>
        <taxon>Trypanosomatidae</taxon>
        <taxon>Leishmaniinae</taxon>
        <taxon>Leptomonas</taxon>
    </lineage>
</organism>
<sequence>MSNDHFGSRFTVIEQIGGGNYGTLFRVIDGEADSLAERIIATKKLKDAINHPHVLREVSVQRHAQQGTRHVAKLLHVVPRDQVRAALVLEYVPLDLRIFLNTFYCERVPSSAPTWCATENGNGKINGLPPTHVPLTYVRRVLRGLLEALQCLHARGIAHRDVKPENILVEPLGLDHPLRCVCPPPRSAAAPSSAAVAAGTDSTAVSCNEILGANAAEERCWVHARPSHNGSAAARHGDEPLQPTSSTDPPLELCRRFFNNAVVLHHELTGEDLAHTLHLLHCGTCRRAACASASEEKTADGVASNRSRKGAPLAESEQENGDGCGAEQQISRTRNVQEEEREIEEGVVTESTEGVDGSPGLEEEEVQHAPHNDANAAAALPLSPDVKLCDFGSARHIGTLRLRSATEQREELTPGPTTPVYCAPEMMLLQQYGTPVDMWAVGVILFEMLTGEFFLSVGTLRSFYGDLVVHDDYCVMHRLNMMFRHLGTPSAEEWHQIAHPLYYPDGMLLHLPQIPHASLFTCLARGSRMDGAAAADADNGGVAVDRADSEGSAKRKETNEEVAGVCDGGDASPRDPLSLEEEGSQQGMASKVAAQPSTTNCSNSSGDEGGHAEPDVSEFLLRHIGVCGVDFLRSLLRYNPADRLTAAEALRHPFLATRDGGRSDNIDEAD</sequence>
<dbReference type="GeneID" id="26908626"/>
<dbReference type="PANTHER" id="PTHR24055">
    <property type="entry name" value="MITOGEN-ACTIVATED PROTEIN KINASE"/>
    <property type="match status" value="1"/>
</dbReference>
<keyword evidence="1" id="KW-0547">Nucleotide-binding</keyword>
<dbReference type="Proteomes" id="UP000037923">
    <property type="component" value="Unassembled WGS sequence"/>
</dbReference>
<gene>
    <name evidence="5" type="ORF">ABB37_08341</name>
</gene>
<dbReference type="Gene3D" id="1.10.510.10">
    <property type="entry name" value="Transferase(Phosphotransferase) domain 1"/>
    <property type="match status" value="3"/>
</dbReference>
<dbReference type="EMBL" id="LGTL01000023">
    <property type="protein sequence ID" value="KPA75826.1"/>
    <property type="molecule type" value="Genomic_DNA"/>
</dbReference>
<accession>A0A0M9FU01</accession>
<evidence type="ECO:0000256" key="2">
    <source>
        <dbReference type="ARBA" id="ARBA00022840"/>
    </source>
</evidence>
<evidence type="ECO:0000259" key="4">
    <source>
        <dbReference type="PROSITE" id="PS50011"/>
    </source>
</evidence>
<evidence type="ECO:0000313" key="6">
    <source>
        <dbReference type="Proteomes" id="UP000037923"/>
    </source>
</evidence>
<dbReference type="InterPro" id="IPR000719">
    <property type="entry name" value="Prot_kinase_dom"/>
</dbReference>
<proteinExistence type="predicted"/>
<evidence type="ECO:0000256" key="3">
    <source>
        <dbReference type="SAM" id="MobiDB-lite"/>
    </source>
</evidence>
<dbReference type="RefSeq" id="XP_015654265.1">
    <property type="nucleotide sequence ID" value="XM_015807316.1"/>
</dbReference>
<evidence type="ECO:0000313" key="5">
    <source>
        <dbReference type="EMBL" id="KPA75826.1"/>
    </source>
</evidence>
<dbReference type="InterPro" id="IPR050117">
    <property type="entry name" value="MAPK"/>
</dbReference>
<protein>
    <recommendedName>
        <fullName evidence="4">Protein kinase domain-containing protein</fullName>
    </recommendedName>
</protein>
<dbReference type="PROSITE" id="PS00108">
    <property type="entry name" value="PROTEIN_KINASE_ST"/>
    <property type="match status" value="1"/>
</dbReference>
<feature type="region of interest" description="Disordered" evidence="3">
    <location>
        <begin position="534"/>
        <end position="613"/>
    </location>
</feature>
<comment type="caution">
    <text evidence="5">The sequence shown here is derived from an EMBL/GenBank/DDBJ whole genome shotgun (WGS) entry which is preliminary data.</text>
</comment>
<feature type="region of interest" description="Disordered" evidence="3">
    <location>
        <begin position="296"/>
        <end position="366"/>
    </location>
</feature>
<dbReference type="InterPro" id="IPR011009">
    <property type="entry name" value="Kinase-like_dom_sf"/>
</dbReference>
<evidence type="ECO:0000256" key="1">
    <source>
        <dbReference type="ARBA" id="ARBA00022741"/>
    </source>
</evidence>
<feature type="compositionally biased region" description="Polar residues" evidence="3">
    <location>
        <begin position="595"/>
        <end position="606"/>
    </location>
</feature>
<name>A0A0M9FU01_LEPPY</name>
<dbReference type="PROSITE" id="PS50011">
    <property type="entry name" value="PROTEIN_KINASE_DOM"/>
    <property type="match status" value="1"/>
</dbReference>
<feature type="compositionally biased region" description="Basic and acidic residues" evidence="3">
    <location>
        <begin position="545"/>
        <end position="559"/>
    </location>
</feature>